<dbReference type="GO" id="GO:0032784">
    <property type="term" value="P:regulation of DNA-templated transcription elongation"/>
    <property type="evidence" value="ECO:0007669"/>
    <property type="project" value="InterPro"/>
</dbReference>
<dbReference type="EMBL" id="WUTS01000001">
    <property type="protein sequence ID" value="NAW12440.1"/>
    <property type="molecule type" value="Genomic_DNA"/>
</dbReference>
<dbReference type="PROSITE" id="PS00830">
    <property type="entry name" value="GREAB_2"/>
    <property type="match status" value="1"/>
</dbReference>
<feature type="domain" description="Transcription elongation factor GreA/GreB C-terminal" evidence="1">
    <location>
        <begin position="49"/>
        <end position="119"/>
    </location>
</feature>
<dbReference type="Proteomes" id="UP000448235">
    <property type="component" value="Unassembled WGS sequence"/>
</dbReference>
<evidence type="ECO:0000313" key="3">
    <source>
        <dbReference type="Proteomes" id="UP000448235"/>
    </source>
</evidence>
<dbReference type="SUPFAM" id="SSF54534">
    <property type="entry name" value="FKBP-like"/>
    <property type="match status" value="1"/>
</dbReference>
<name>A0A7X4VYL8_9GAMM</name>
<dbReference type="InterPro" id="IPR001437">
    <property type="entry name" value="Tscrpt_elong_fac_GreA/B_C"/>
</dbReference>
<sequence length="120" mass="13043">MIYANRSVGKIFSKGMCHPFFFRGRPVDYASVVEKIEELAAGAGGDPSVASIDKMIRIVDLSTGERRTYTLTEPGKANPRRGLVSIFSPLGAALLSSKVGEVVKVVMMGLEKEVRIIEVQ</sequence>
<evidence type="ECO:0000313" key="2">
    <source>
        <dbReference type="EMBL" id="NAW12440.1"/>
    </source>
</evidence>
<dbReference type="InterPro" id="IPR018151">
    <property type="entry name" value="TF_GreA/GreB_CS"/>
</dbReference>
<dbReference type="InterPro" id="IPR036953">
    <property type="entry name" value="GreA/GreB_C_sf"/>
</dbReference>
<keyword evidence="3" id="KW-1185">Reference proteome</keyword>
<organism evidence="2 3">
    <name type="scientific">Halomonas icarae</name>
    <dbReference type="NCBI Taxonomy" id="2691040"/>
    <lineage>
        <taxon>Bacteria</taxon>
        <taxon>Pseudomonadati</taxon>
        <taxon>Pseudomonadota</taxon>
        <taxon>Gammaproteobacteria</taxon>
        <taxon>Oceanospirillales</taxon>
        <taxon>Halomonadaceae</taxon>
        <taxon>Halomonas</taxon>
    </lineage>
</organism>
<accession>A0A7X4VYL8</accession>
<dbReference type="GO" id="GO:0003677">
    <property type="term" value="F:DNA binding"/>
    <property type="evidence" value="ECO:0007669"/>
    <property type="project" value="InterPro"/>
</dbReference>
<reference evidence="2 3" key="1">
    <citation type="submission" date="2019-12" db="EMBL/GenBank/DDBJ databases">
        <title>Draft genome sequencing of Halomonas icarensis D1-1.</title>
        <authorList>
            <person name="Pandiyan K."/>
            <person name="Kushwaha P."/>
            <person name="Gowdham M."/>
            <person name="Chakdar H."/>
            <person name="Singh A."/>
            <person name="Kumar M."/>
            <person name="Saxena A.K."/>
        </authorList>
    </citation>
    <scope>NUCLEOTIDE SEQUENCE [LARGE SCALE GENOMIC DNA]</scope>
    <source>
        <strain evidence="2 3">D1-1</strain>
    </source>
</reference>
<gene>
    <name evidence="2" type="ORF">GRB80_06245</name>
</gene>
<evidence type="ECO:0000259" key="1">
    <source>
        <dbReference type="Pfam" id="PF01272"/>
    </source>
</evidence>
<dbReference type="Pfam" id="PF01272">
    <property type="entry name" value="GreA_GreB"/>
    <property type="match status" value="1"/>
</dbReference>
<protein>
    <recommendedName>
        <fullName evidence="1">Transcription elongation factor GreA/GreB C-terminal domain-containing protein</fullName>
    </recommendedName>
</protein>
<dbReference type="Gene3D" id="3.10.50.30">
    <property type="entry name" value="Transcription elongation factor, GreA/GreB, C-terminal domain"/>
    <property type="match status" value="1"/>
</dbReference>
<comment type="caution">
    <text evidence="2">The sequence shown here is derived from an EMBL/GenBank/DDBJ whole genome shotgun (WGS) entry which is preliminary data.</text>
</comment>
<dbReference type="AlphaFoldDB" id="A0A7X4VYL8"/>
<dbReference type="RefSeq" id="WP_161422924.1">
    <property type="nucleotide sequence ID" value="NZ_JARWMY010000032.1"/>
</dbReference>
<proteinExistence type="predicted"/>